<keyword evidence="5" id="KW-0539">Nucleus</keyword>
<sequence length="729" mass="82168">MVRSPPTSDSLALSVANNELDAADNNLQPFFILRKATLRKSSTKSSSYGKTKKKIDVQSSSPRTRTQELDHSNYEILRLKAFDLTWSKIDSAVKEVLRKININLFVDIHHWVCQSLSTVRSSCPSEVTKPYPIASNVICKRIPTALLFTRNVELIDDLLTFQYLKDYLQSNGCHVAYLSALHVSSKHGVGGCLRSLCRQLISEASDAFAVPLIASWYCEPENYHKPVVIIIDDMERCDGVVLADFVKMLSEWVMKIPFILVMGVATAIDAPGRLLSSIVLHNLLPCEFTLESPARRMDSLIEAILVKSNLGFFIGHKVAVFLRNHFFGHDGTITSFLKALKICCAKHFEGEPLSFLCPGMLLEDSEAFWSSKCETLTEVLKRHAIAFPSCWRWKTLEGFTDSLAQSLSELKSLHKRWSSVLLCLFEVGKVSKIQLLDIFCEAIDPTLCGQSDFDQQLQMLTTFDKISSKSGAKTCFTSEGLIPQVIQKVREIPSETLIHLLYEWSIHLEEMNEAGIQVRELYSKAKTTTIHDLGKENRMDNIHRYSTSSFMGEVTGSHNDQAAKLLVSMIRKLMIPIESVPFHEIVCFKDVAALKLALIGDPRRRIQCDLSKSDGLLRGVSSDRRANILSSFTHDTAIMYSLAQEYGELINLHDWYLSFKTKILNCSTTGKRKIPHSHLSEKSKAKSVENETTIQARFCKAVTELQITGLARMPSKRRPDFLQRIAFDL</sequence>
<dbReference type="GO" id="GO:0003688">
    <property type="term" value="F:DNA replication origin binding"/>
    <property type="evidence" value="ECO:0007669"/>
    <property type="project" value="TreeGrafter"/>
</dbReference>
<evidence type="ECO:0000256" key="3">
    <source>
        <dbReference type="ARBA" id="ARBA00022705"/>
    </source>
</evidence>
<feature type="domain" description="Origin recognition complex subunit 3 N-terminal" evidence="7">
    <location>
        <begin position="52"/>
        <end position="356"/>
    </location>
</feature>
<dbReference type="InterPro" id="IPR040855">
    <property type="entry name" value="ORC_WH_C"/>
</dbReference>
<keyword evidence="10" id="KW-1185">Reference proteome</keyword>
<dbReference type="GO" id="GO:0005656">
    <property type="term" value="C:nuclear pre-replicative complex"/>
    <property type="evidence" value="ECO:0007669"/>
    <property type="project" value="TreeGrafter"/>
</dbReference>
<name>A0A835S2F1_VANPL</name>
<dbReference type="CDD" id="cd20704">
    <property type="entry name" value="Orc3"/>
    <property type="match status" value="2"/>
</dbReference>
<comment type="subcellular location">
    <subcellularLocation>
        <location evidence="1">Nucleus</location>
    </subcellularLocation>
</comment>
<evidence type="ECO:0000256" key="5">
    <source>
        <dbReference type="ARBA" id="ARBA00023242"/>
    </source>
</evidence>
<evidence type="ECO:0000256" key="1">
    <source>
        <dbReference type="ARBA" id="ARBA00004123"/>
    </source>
</evidence>
<organism evidence="9 10">
    <name type="scientific">Vanilla planifolia</name>
    <name type="common">Vanilla</name>
    <dbReference type="NCBI Taxonomy" id="51239"/>
    <lineage>
        <taxon>Eukaryota</taxon>
        <taxon>Viridiplantae</taxon>
        <taxon>Streptophyta</taxon>
        <taxon>Embryophyta</taxon>
        <taxon>Tracheophyta</taxon>
        <taxon>Spermatophyta</taxon>
        <taxon>Magnoliopsida</taxon>
        <taxon>Liliopsida</taxon>
        <taxon>Asparagales</taxon>
        <taxon>Orchidaceae</taxon>
        <taxon>Vanilloideae</taxon>
        <taxon>Vanilleae</taxon>
        <taxon>Vanilla</taxon>
    </lineage>
</organism>
<dbReference type="AlphaFoldDB" id="A0A835S2F1"/>
<dbReference type="GO" id="GO:0005664">
    <property type="term" value="C:nuclear origin of replication recognition complex"/>
    <property type="evidence" value="ECO:0007669"/>
    <property type="project" value="InterPro"/>
</dbReference>
<evidence type="ECO:0000259" key="7">
    <source>
        <dbReference type="Pfam" id="PF07034"/>
    </source>
</evidence>
<feature type="region of interest" description="Disordered" evidence="6">
    <location>
        <begin position="43"/>
        <end position="66"/>
    </location>
</feature>
<dbReference type="PANTHER" id="PTHR12748:SF0">
    <property type="entry name" value="ORIGIN RECOGNITION COMPLEX SUBUNIT 3"/>
    <property type="match status" value="1"/>
</dbReference>
<dbReference type="GO" id="GO:0031261">
    <property type="term" value="C:DNA replication preinitiation complex"/>
    <property type="evidence" value="ECO:0007669"/>
    <property type="project" value="TreeGrafter"/>
</dbReference>
<keyword evidence="4" id="KW-0238">DNA-binding</keyword>
<dbReference type="InterPro" id="IPR020795">
    <property type="entry name" value="ORC3"/>
</dbReference>
<dbReference type="GO" id="GO:0006270">
    <property type="term" value="P:DNA replication initiation"/>
    <property type="evidence" value="ECO:0007669"/>
    <property type="project" value="TreeGrafter"/>
</dbReference>
<dbReference type="Proteomes" id="UP000636800">
    <property type="component" value="Chromosome 1"/>
</dbReference>
<comment type="caution">
    <text evidence="9">The sequence shown here is derived from an EMBL/GenBank/DDBJ whole genome shotgun (WGS) entry which is preliminary data.</text>
</comment>
<dbReference type="EMBL" id="JADCNL010000001">
    <property type="protein sequence ID" value="KAG0496263.1"/>
    <property type="molecule type" value="Genomic_DNA"/>
</dbReference>
<evidence type="ECO:0000256" key="2">
    <source>
        <dbReference type="ARBA" id="ARBA00010977"/>
    </source>
</evidence>
<evidence type="ECO:0000313" key="9">
    <source>
        <dbReference type="EMBL" id="KAG0496263.1"/>
    </source>
</evidence>
<comment type="similarity">
    <text evidence="2">Belongs to the ORC3 family.</text>
</comment>
<evidence type="ECO:0000259" key="8">
    <source>
        <dbReference type="Pfam" id="PF18137"/>
    </source>
</evidence>
<feature type="domain" description="Origin recognition complex subunit 3 winged helix C-terminal" evidence="8">
    <location>
        <begin position="603"/>
        <end position="727"/>
    </location>
</feature>
<evidence type="ECO:0000256" key="6">
    <source>
        <dbReference type="SAM" id="MobiDB-lite"/>
    </source>
</evidence>
<gene>
    <name evidence="9" type="ORF">HPP92_000954</name>
</gene>
<protein>
    <recommendedName>
        <fullName evidence="11">Origin of replication complex subunit 3</fullName>
    </recommendedName>
</protein>
<dbReference type="Pfam" id="PF18137">
    <property type="entry name" value="WHD_ORC"/>
    <property type="match status" value="1"/>
</dbReference>
<evidence type="ECO:0008006" key="11">
    <source>
        <dbReference type="Google" id="ProtNLM"/>
    </source>
</evidence>
<dbReference type="OrthoDB" id="4062651at2759"/>
<evidence type="ECO:0000256" key="4">
    <source>
        <dbReference type="ARBA" id="ARBA00023125"/>
    </source>
</evidence>
<accession>A0A835S2F1</accession>
<dbReference type="InterPro" id="IPR045667">
    <property type="entry name" value="ORC3_N"/>
</dbReference>
<reference evidence="9 10" key="1">
    <citation type="journal article" date="2020" name="Nat. Food">
        <title>A phased Vanilla planifolia genome enables genetic improvement of flavour and production.</title>
        <authorList>
            <person name="Hasing T."/>
            <person name="Tang H."/>
            <person name="Brym M."/>
            <person name="Khazi F."/>
            <person name="Huang T."/>
            <person name="Chambers A.H."/>
        </authorList>
    </citation>
    <scope>NUCLEOTIDE SEQUENCE [LARGE SCALE GENOMIC DNA]</scope>
    <source>
        <tissue evidence="9">Leaf</tissue>
    </source>
</reference>
<keyword evidence="3" id="KW-0235">DNA replication</keyword>
<dbReference type="Pfam" id="PF07034">
    <property type="entry name" value="ORC3_N"/>
    <property type="match status" value="1"/>
</dbReference>
<evidence type="ECO:0000313" key="10">
    <source>
        <dbReference type="Proteomes" id="UP000636800"/>
    </source>
</evidence>
<proteinExistence type="inferred from homology"/>
<dbReference type="PANTHER" id="PTHR12748">
    <property type="entry name" value="ORIGIN RECOGNITION COMPLEX SUBUNIT 3"/>
    <property type="match status" value="1"/>
</dbReference>